<reference evidence="1" key="1">
    <citation type="submission" date="2020-05" db="EMBL/GenBank/DDBJ databases">
        <title>Large-scale comparative analyses of tick genomes elucidate their genetic diversity and vector capacities.</title>
        <authorList>
            <person name="Jia N."/>
            <person name="Wang J."/>
            <person name="Shi W."/>
            <person name="Du L."/>
            <person name="Sun Y."/>
            <person name="Zhan W."/>
            <person name="Jiang J."/>
            <person name="Wang Q."/>
            <person name="Zhang B."/>
            <person name="Ji P."/>
            <person name="Sakyi L.B."/>
            <person name="Cui X."/>
            <person name="Yuan T."/>
            <person name="Jiang B."/>
            <person name="Yang W."/>
            <person name="Lam T.T.-Y."/>
            <person name="Chang Q."/>
            <person name="Ding S."/>
            <person name="Wang X."/>
            <person name="Zhu J."/>
            <person name="Ruan X."/>
            <person name="Zhao L."/>
            <person name="Wei J."/>
            <person name="Que T."/>
            <person name="Du C."/>
            <person name="Cheng J."/>
            <person name="Dai P."/>
            <person name="Han X."/>
            <person name="Huang E."/>
            <person name="Gao Y."/>
            <person name="Liu J."/>
            <person name="Shao H."/>
            <person name="Ye R."/>
            <person name="Li L."/>
            <person name="Wei W."/>
            <person name="Wang X."/>
            <person name="Wang C."/>
            <person name="Yang T."/>
            <person name="Huo Q."/>
            <person name="Li W."/>
            <person name="Guo W."/>
            <person name="Chen H."/>
            <person name="Zhou L."/>
            <person name="Ni X."/>
            <person name="Tian J."/>
            <person name="Zhou Y."/>
            <person name="Sheng Y."/>
            <person name="Liu T."/>
            <person name="Pan Y."/>
            <person name="Xia L."/>
            <person name="Li J."/>
            <person name="Zhao F."/>
            <person name="Cao W."/>
        </authorList>
    </citation>
    <scope>NUCLEOTIDE SEQUENCE</scope>
    <source>
        <strain evidence="1">Dsil-2018</strain>
    </source>
</reference>
<evidence type="ECO:0000313" key="1">
    <source>
        <dbReference type="EMBL" id="KAH7937681.1"/>
    </source>
</evidence>
<organism evidence="1 2">
    <name type="scientific">Dermacentor silvarum</name>
    <name type="common">Tick</name>
    <dbReference type="NCBI Taxonomy" id="543639"/>
    <lineage>
        <taxon>Eukaryota</taxon>
        <taxon>Metazoa</taxon>
        <taxon>Ecdysozoa</taxon>
        <taxon>Arthropoda</taxon>
        <taxon>Chelicerata</taxon>
        <taxon>Arachnida</taxon>
        <taxon>Acari</taxon>
        <taxon>Parasitiformes</taxon>
        <taxon>Ixodida</taxon>
        <taxon>Ixodoidea</taxon>
        <taxon>Ixodidae</taxon>
        <taxon>Rhipicephalinae</taxon>
        <taxon>Dermacentor</taxon>
    </lineage>
</organism>
<comment type="caution">
    <text evidence="1">The sequence shown here is derived from an EMBL/GenBank/DDBJ whole genome shotgun (WGS) entry which is preliminary data.</text>
</comment>
<protein>
    <submittedName>
        <fullName evidence="1">Uncharacterized protein</fullName>
    </submittedName>
</protein>
<gene>
    <name evidence="1" type="ORF">HPB49_014423</name>
</gene>
<dbReference type="Proteomes" id="UP000821865">
    <property type="component" value="Chromosome 8"/>
</dbReference>
<keyword evidence="2" id="KW-1185">Reference proteome</keyword>
<proteinExistence type="predicted"/>
<name>A0ACB8C9R3_DERSI</name>
<sequence>MHRRLRALNDPGRSKSRSRPESKGRSSSPEARQPPPPQQKQKKLKQANKEIEDRPSFAAAHFEQRPQNAMGENSNNNTQSIADYLAQLLKDKKQLAAFPNVFIHLERLLDEEISKVRSSLFQINGMKKEPLVLPDGIGPPVSRSEKVYVPVKEHPDYNFVGRILGPRGMTAKQLEQETGCKIMVRGKGSMRDKKKEDMNRGKPNWEHLNDDLHVLITCEDSSNRAEVKLQKAVDEVRKLLVPVTEGEDELKKRQLMELAIINGTYRDSSAKGAGLAFENSPFAKASFTLAAPTAMGLALSAADAQRLMAGGPPPPVALASPLRTQSTPLGAPLILSPRGLPMGPPSTLLNGSGPPPPLIAPTEAGLLYAAYPDYHQYAALTSPLLAEYAPDHSPADSRRLQAIVSRSLGRDIDHSSLEDLLHKLAAQELIALGEDVTAEGTPFLQVTSAEHTRLQAFVDAQVQEFCPHGTKQGVQPQLQYWDSL</sequence>
<dbReference type="EMBL" id="CM023477">
    <property type="protein sequence ID" value="KAH7937681.1"/>
    <property type="molecule type" value="Genomic_DNA"/>
</dbReference>
<evidence type="ECO:0000313" key="2">
    <source>
        <dbReference type="Proteomes" id="UP000821865"/>
    </source>
</evidence>
<accession>A0ACB8C9R3</accession>